<dbReference type="Gene3D" id="3.30.1250.10">
    <property type="entry name" value="Ribosome maturation protein SBDS, N-terminal domain"/>
    <property type="match status" value="1"/>
</dbReference>
<dbReference type="PROSITE" id="PS50010">
    <property type="entry name" value="DH_2"/>
    <property type="match status" value="1"/>
</dbReference>
<accession>A0AB34G1X8</accession>
<evidence type="ECO:0000259" key="2">
    <source>
        <dbReference type="PROSITE" id="PS50010"/>
    </source>
</evidence>
<evidence type="ECO:0000313" key="4">
    <source>
        <dbReference type="Proteomes" id="UP001163105"/>
    </source>
</evidence>
<feature type="compositionally biased region" description="Polar residues" evidence="1">
    <location>
        <begin position="45"/>
        <end position="58"/>
    </location>
</feature>
<name>A0AB34G1X8_9HYPO</name>
<evidence type="ECO:0000256" key="1">
    <source>
        <dbReference type="SAM" id="MobiDB-lite"/>
    </source>
</evidence>
<organism evidence="3 4">
    <name type="scientific">Purpureocillium lavendulum</name>
    <dbReference type="NCBI Taxonomy" id="1247861"/>
    <lineage>
        <taxon>Eukaryota</taxon>
        <taxon>Fungi</taxon>
        <taxon>Dikarya</taxon>
        <taxon>Ascomycota</taxon>
        <taxon>Pezizomycotina</taxon>
        <taxon>Sordariomycetes</taxon>
        <taxon>Hypocreomycetidae</taxon>
        <taxon>Hypocreales</taxon>
        <taxon>Ophiocordycipitaceae</taxon>
        <taxon>Purpureocillium</taxon>
    </lineage>
</organism>
<dbReference type="InterPro" id="IPR036786">
    <property type="entry name" value="Ribosome_mat_SBDS_N_sf"/>
</dbReference>
<gene>
    <name evidence="3" type="ORF">O9K51_00393</name>
</gene>
<sequence length="469" mass="52015">MGHGSLKGDALEETGANDDMTDQLNALHIGTEALDTSDSIRHISSTLESPNYRSSRASISGPRLSEESVMAEEGEALDTAALERALQRRRILDELISTEEGYIGDVRFLGNVYVTILASLPTLCMGLRASINQNLTEIIELHEEILGDLHRVMSRFFIYKEYGAKYEMMIKDVSSANHTMPQWDSYQKGLEVLASILSSAESAKEKSKKALTIGDLLVKPIQRVCKYPLLFAELLKHTPVSDCPNSHMELDSVLTRLREATAEINRATNDGTMRLTLEKTWLLQDRLVFPNKKLDAASKARVRSFGHIRLCGVLHVCWQATTGVIAGKADQIYISQACIDLTRARIEDADNGRAIMTRGEATQSKVHYKGNLDDFVVFVDDPETFKKWLGDKSVPLAQFVSSFKIFLTHKQGAQGTLDAAPKGILTSEFGTDNEDEVIKKILTEGTMQTVEMPSRQGVTNESMSSMKAH</sequence>
<feature type="domain" description="DH" evidence="2">
    <location>
        <begin position="87"/>
        <end position="267"/>
    </location>
</feature>
<dbReference type="GO" id="GO:0005737">
    <property type="term" value="C:cytoplasm"/>
    <property type="evidence" value="ECO:0007669"/>
    <property type="project" value="TreeGrafter"/>
</dbReference>
<dbReference type="SUPFAM" id="SSF48065">
    <property type="entry name" value="DBL homology domain (DH-domain)"/>
    <property type="match status" value="1"/>
</dbReference>
<dbReference type="Gene3D" id="1.20.900.10">
    <property type="entry name" value="Dbl homology (DH) domain"/>
    <property type="match status" value="1"/>
</dbReference>
<proteinExistence type="predicted"/>
<feature type="region of interest" description="Disordered" evidence="1">
    <location>
        <begin position="45"/>
        <end position="72"/>
    </location>
</feature>
<protein>
    <submittedName>
        <fullName evidence="3">Membrane-associating domain-containing protein</fullName>
    </submittedName>
</protein>
<comment type="caution">
    <text evidence="3">The sequence shown here is derived from an EMBL/GenBank/DDBJ whole genome shotgun (WGS) entry which is preliminary data.</text>
</comment>
<dbReference type="Pfam" id="PF00621">
    <property type="entry name" value="RhoGEF"/>
    <property type="match status" value="1"/>
</dbReference>
<reference evidence="3" key="1">
    <citation type="submission" date="2023-01" db="EMBL/GenBank/DDBJ databases">
        <title>The growth and conidiation of Purpureocillium lavendulum are regulated by nitrogen source and histone H3K14 acetylation.</title>
        <authorList>
            <person name="Tang P."/>
            <person name="Han J."/>
            <person name="Zhang C."/>
            <person name="Tang P."/>
            <person name="Qi F."/>
            <person name="Zhang K."/>
            <person name="Liang L."/>
        </authorList>
    </citation>
    <scope>NUCLEOTIDE SEQUENCE</scope>
    <source>
        <strain evidence="3">YMF1.00683</strain>
    </source>
</reference>
<dbReference type="SMART" id="SM00325">
    <property type="entry name" value="RhoGEF"/>
    <property type="match status" value="1"/>
</dbReference>
<dbReference type="Proteomes" id="UP001163105">
    <property type="component" value="Unassembled WGS sequence"/>
</dbReference>
<dbReference type="PANTHER" id="PTHR45818">
    <property type="entry name" value="PROTEIN VAV"/>
    <property type="match status" value="1"/>
</dbReference>
<keyword evidence="4" id="KW-1185">Reference proteome</keyword>
<dbReference type="InterPro" id="IPR019783">
    <property type="entry name" value="SDO1/SBDS_N"/>
</dbReference>
<dbReference type="InterPro" id="IPR035899">
    <property type="entry name" value="DBL_dom_sf"/>
</dbReference>
<dbReference type="PANTHER" id="PTHR45818:SF3">
    <property type="entry name" value="PROTEIN VAV"/>
    <property type="match status" value="1"/>
</dbReference>
<dbReference type="SUPFAM" id="SSF89895">
    <property type="entry name" value="FYSH domain"/>
    <property type="match status" value="1"/>
</dbReference>
<dbReference type="GO" id="GO:0005085">
    <property type="term" value="F:guanyl-nucleotide exchange factor activity"/>
    <property type="evidence" value="ECO:0007669"/>
    <property type="project" value="InterPro"/>
</dbReference>
<dbReference type="EMBL" id="JAQHRD010000001">
    <property type="protein sequence ID" value="KAJ6445632.1"/>
    <property type="molecule type" value="Genomic_DNA"/>
</dbReference>
<dbReference type="AlphaFoldDB" id="A0AB34G1X8"/>
<evidence type="ECO:0000313" key="3">
    <source>
        <dbReference type="EMBL" id="KAJ6445632.1"/>
    </source>
</evidence>
<dbReference type="Pfam" id="PF01172">
    <property type="entry name" value="SBDS_N"/>
    <property type="match status" value="1"/>
</dbReference>
<dbReference type="InterPro" id="IPR000219">
    <property type="entry name" value="DH_dom"/>
</dbReference>